<dbReference type="NCBIfam" id="TIGR02605">
    <property type="entry name" value="CxxC_CxxC_SSSS"/>
    <property type="match status" value="1"/>
</dbReference>
<evidence type="ECO:0000313" key="5">
    <source>
        <dbReference type="EMBL" id="CAB4976598.1"/>
    </source>
</evidence>
<proteinExistence type="predicted"/>
<evidence type="ECO:0000313" key="4">
    <source>
        <dbReference type="EMBL" id="CAB4937596.1"/>
    </source>
</evidence>
<evidence type="ECO:0000313" key="3">
    <source>
        <dbReference type="EMBL" id="CAB4836826.1"/>
    </source>
</evidence>
<dbReference type="SMART" id="SM00834">
    <property type="entry name" value="CxxC_CXXC_SSSS"/>
    <property type="match status" value="1"/>
</dbReference>
<evidence type="ECO:0000313" key="2">
    <source>
        <dbReference type="EMBL" id="CAB4748701.1"/>
    </source>
</evidence>
<dbReference type="EMBL" id="CAFBMH010000194">
    <property type="protein sequence ID" value="CAB4937596.1"/>
    <property type="molecule type" value="Genomic_DNA"/>
</dbReference>
<dbReference type="Pfam" id="PF09723">
    <property type="entry name" value="Zn_ribbon_8"/>
    <property type="match status" value="1"/>
</dbReference>
<organism evidence="2">
    <name type="scientific">freshwater metagenome</name>
    <dbReference type="NCBI Taxonomy" id="449393"/>
    <lineage>
        <taxon>unclassified sequences</taxon>
        <taxon>metagenomes</taxon>
        <taxon>ecological metagenomes</taxon>
    </lineage>
</organism>
<evidence type="ECO:0000259" key="1">
    <source>
        <dbReference type="SMART" id="SM00834"/>
    </source>
</evidence>
<accession>A0A6J6TMR9</accession>
<dbReference type="EMBL" id="CAFABA010000243">
    <property type="protein sequence ID" value="CAB4836826.1"/>
    <property type="molecule type" value="Genomic_DNA"/>
</dbReference>
<dbReference type="AlphaFoldDB" id="A0A6J6TMR9"/>
<dbReference type="EMBL" id="CAFBOS010000003">
    <property type="protein sequence ID" value="CAB4976598.1"/>
    <property type="molecule type" value="Genomic_DNA"/>
</dbReference>
<dbReference type="InterPro" id="IPR013429">
    <property type="entry name" value="Regulatory_FmdB_Zinc_ribbon"/>
</dbReference>
<dbReference type="EMBL" id="CAEZYR010000058">
    <property type="protein sequence ID" value="CAB4748701.1"/>
    <property type="molecule type" value="Genomic_DNA"/>
</dbReference>
<gene>
    <name evidence="2" type="ORF">UFOPK2754_01673</name>
    <name evidence="3" type="ORF">UFOPK3139_03271</name>
    <name evidence="4" type="ORF">UFOPK3543_03043</name>
    <name evidence="5" type="ORF">UFOPK3967_00090</name>
</gene>
<sequence>MGAAPNGSKWRLTASYTSAMPTYEFRCKSCDTVFETQRPMSQSDAPALCPGGHTDTVKLLSVFASTGGKPTSSVSGADVAAAMSAPRGHGGGCACH</sequence>
<protein>
    <submittedName>
        <fullName evidence="2">Unannotated protein</fullName>
    </submittedName>
</protein>
<name>A0A6J6TMR9_9ZZZZ</name>
<feature type="domain" description="Putative regulatory protein FmdB zinc ribbon" evidence="1">
    <location>
        <begin position="20"/>
        <end position="61"/>
    </location>
</feature>
<reference evidence="2" key="1">
    <citation type="submission" date="2020-05" db="EMBL/GenBank/DDBJ databases">
        <authorList>
            <person name="Chiriac C."/>
            <person name="Salcher M."/>
            <person name="Ghai R."/>
            <person name="Kavagutti S V."/>
        </authorList>
    </citation>
    <scope>NUCLEOTIDE SEQUENCE</scope>
</reference>